<keyword evidence="2" id="KW-1185">Reference proteome</keyword>
<comment type="caution">
    <text evidence="1">The sequence shown here is derived from an EMBL/GenBank/DDBJ whole genome shotgun (WGS) entry which is preliminary data.</text>
</comment>
<dbReference type="HOGENOM" id="CLU_2749230_0_0_10"/>
<dbReference type="EMBL" id="AGXG01000150">
    <property type="protein sequence ID" value="EIY17885.1"/>
    <property type="molecule type" value="Genomic_DNA"/>
</dbReference>
<proteinExistence type="predicted"/>
<dbReference type="Proteomes" id="UP000003741">
    <property type="component" value="Unassembled WGS sequence"/>
</dbReference>
<evidence type="ECO:0000313" key="2">
    <source>
        <dbReference type="Proteomes" id="UP000003741"/>
    </source>
</evidence>
<reference evidence="1 2" key="1">
    <citation type="submission" date="2012-02" db="EMBL/GenBank/DDBJ databases">
        <title>The Genome Sequence of Bacteroides cellulosilyticus CL02T12C19.</title>
        <authorList>
            <consortium name="The Broad Institute Genome Sequencing Platform"/>
            <person name="Earl A."/>
            <person name="Ward D."/>
            <person name="Feldgarden M."/>
            <person name="Gevers D."/>
            <person name="Zitomersky N.L."/>
            <person name="Coyne M.J."/>
            <person name="Comstock L.E."/>
            <person name="Young S.K."/>
            <person name="Zeng Q."/>
            <person name="Gargeya S."/>
            <person name="Fitzgerald M."/>
            <person name="Haas B."/>
            <person name="Abouelleil A."/>
            <person name="Alvarado L."/>
            <person name="Arachchi H.M."/>
            <person name="Berlin A."/>
            <person name="Chapman S.B."/>
            <person name="Gearin G."/>
            <person name="Goldberg J."/>
            <person name="Griggs A."/>
            <person name="Gujja S."/>
            <person name="Hansen M."/>
            <person name="Heiman D."/>
            <person name="Howarth C."/>
            <person name="Larimer J."/>
            <person name="Lui A."/>
            <person name="MacDonald P.J.P."/>
            <person name="McCowen C."/>
            <person name="Montmayeur A."/>
            <person name="Murphy C."/>
            <person name="Neiman D."/>
            <person name="Pearson M."/>
            <person name="Priest M."/>
            <person name="Roberts A."/>
            <person name="Saif S."/>
            <person name="Shea T."/>
            <person name="Sisk P."/>
            <person name="Stolte C."/>
            <person name="Sykes S."/>
            <person name="Wortman J."/>
            <person name="Nusbaum C."/>
            <person name="Birren B."/>
        </authorList>
    </citation>
    <scope>NUCLEOTIDE SEQUENCE [LARGE SCALE GENOMIC DNA]</scope>
    <source>
        <strain evidence="1 2">CL02T12C19</strain>
    </source>
</reference>
<evidence type="ECO:0000313" key="1">
    <source>
        <dbReference type="EMBL" id="EIY17885.1"/>
    </source>
</evidence>
<organism evidence="1 2">
    <name type="scientific">Bacteroides cellulosilyticus CL02T12C19</name>
    <dbReference type="NCBI Taxonomy" id="997874"/>
    <lineage>
        <taxon>Bacteria</taxon>
        <taxon>Pseudomonadati</taxon>
        <taxon>Bacteroidota</taxon>
        <taxon>Bacteroidia</taxon>
        <taxon>Bacteroidales</taxon>
        <taxon>Bacteroidaceae</taxon>
        <taxon>Bacteroides</taxon>
    </lineage>
</organism>
<accession>I8UUM0</accession>
<protein>
    <submittedName>
        <fullName evidence="1">Uncharacterized protein</fullName>
    </submittedName>
</protein>
<gene>
    <name evidence="1" type="ORF">HMPREF1062_06025</name>
</gene>
<name>I8UUM0_9BACE</name>
<dbReference type="AlphaFoldDB" id="I8UUM0"/>
<sequence length="70" mass="7733">MRESKKNACNDFVSIAGVSCSLSIVENPVVQNQLLAVPKKIIDKQCVIILRPKIGFLRPYTKEGKSGVFI</sequence>